<reference evidence="1 3" key="2">
    <citation type="submission" date="2018-07" db="EMBL/GenBank/DDBJ databases">
        <title>Complete genome of the Arcobacter bivalviorum type strain LMG 26154.</title>
        <authorList>
            <person name="Miller W.G."/>
            <person name="Yee E."/>
            <person name="Bono J.L."/>
        </authorList>
    </citation>
    <scope>NUCLEOTIDE SEQUENCE [LARGE SCALE GENOMIC DNA]</scope>
    <source>
        <strain evidence="1 3">LMG 26154</strain>
    </source>
</reference>
<evidence type="ECO:0000313" key="1">
    <source>
        <dbReference type="EMBL" id="AXH12800.1"/>
    </source>
</evidence>
<dbReference type="EMBL" id="PDKM01000008">
    <property type="protein sequence ID" value="RXK09076.1"/>
    <property type="molecule type" value="Genomic_DNA"/>
</dbReference>
<gene>
    <name evidence="1" type="ORF">ABIV_1810</name>
    <name evidence="2" type="ORF">CRV05_12415</name>
</gene>
<proteinExistence type="predicted"/>
<evidence type="ECO:0000313" key="4">
    <source>
        <dbReference type="Proteomes" id="UP000289193"/>
    </source>
</evidence>
<evidence type="ECO:0000313" key="3">
    <source>
        <dbReference type="Proteomes" id="UP000253850"/>
    </source>
</evidence>
<reference evidence="2 4" key="1">
    <citation type="submission" date="2017-10" db="EMBL/GenBank/DDBJ databases">
        <title>Genomics of the genus Arcobacter.</title>
        <authorList>
            <person name="Perez-Cataluna A."/>
            <person name="Figueras M.J."/>
        </authorList>
    </citation>
    <scope>NUCLEOTIDE SEQUENCE [LARGE SCALE GENOMIC DNA]</scope>
    <source>
        <strain evidence="2 4">CECT 7835</strain>
    </source>
</reference>
<keyword evidence="4" id="KW-1185">Reference proteome</keyword>
<accession>A0AAX2A6B8</accession>
<sequence>MAKITLEVEEKNLKTVMTILDNLKDGLIKDISTNKQYKAIKPVSSSLDKSTKKLPQSNKYLSKEEFKKRLKGN</sequence>
<dbReference type="RefSeq" id="WP_114839616.1">
    <property type="nucleotide sequence ID" value="NZ_CP031217.1"/>
</dbReference>
<dbReference type="KEGG" id="hbv:ABIV_1810"/>
<dbReference type="Proteomes" id="UP000253850">
    <property type="component" value="Chromosome"/>
</dbReference>
<dbReference type="Proteomes" id="UP000289193">
    <property type="component" value="Unassembled WGS sequence"/>
</dbReference>
<evidence type="ECO:0000313" key="2">
    <source>
        <dbReference type="EMBL" id="RXK09076.1"/>
    </source>
</evidence>
<name>A0AAX2A6B8_9BACT</name>
<protein>
    <submittedName>
        <fullName evidence="2">Uncharacterized protein</fullName>
    </submittedName>
</protein>
<dbReference type="AlphaFoldDB" id="A0AAX2A6B8"/>
<organism evidence="2 4">
    <name type="scientific">Halarcobacter bivalviorum</name>
    <dbReference type="NCBI Taxonomy" id="663364"/>
    <lineage>
        <taxon>Bacteria</taxon>
        <taxon>Pseudomonadati</taxon>
        <taxon>Campylobacterota</taxon>
        <taxon>Epsilonproteobacteria</taxon>
        <taxon>Campylobacterales</taxon>
        <taxon>Arcobacteraceae</taxon>
        <taxon>Halarcobacter</taxon>
    </lineage>
</organism>
<dbReference type="EMBL" id="CP031217">
    <property type="protein sequence ID" value="AXH12800.1"/>
    <property type="molecule type" value="Genomic_DNA"/>
</dbReference>